<dbReference type="Proteomes" id="UP001602013">
    <property type="component" value="Unassembled WGS sequence"/>
</dbReference>
<protein>
    <submittedName>
        <fullName evidence="1">Uncharacterized protein</fullName>
    </submittedName>
</protein>
<reference evidence="1 2" key="1">
    <citation type="submission" date="2024-10" db="EMBL/GenBank/DDBJ databases">
        <title>The Natural Products Discovery Center: Release of the First 8490 Sequenced Strains for Exploring Actinobacteria Biosynthetic Diversity.</title>
        <authorList>
            <person name="Kalkreuter E."/>
            <person name="Kautsar S.A."/>
            <person name="Yang D."/>
            <person name="Bader C.D."/>
            <person name="Teijaro C.N."/>
            <person name="Fluegel L."/>
            <person name="Davis C.M."/>
            <person name="Simpson J.R."/>
            <person name="Lauterbach L."/>
            <person name="Steele A.D."/>
            <person name="Gui C."/>
            <person name="Meng S."/>
            <person name="Li G."/>
            <person name="Viehrig K."/>
            <person name="Ye F."/>
            <person name="Su P."/>
            <person name="Kiefer A.F."/>
            <person name="Nichols A."/>
            <person name="Cepeda A.J."/>
            <person name="Yan W."/>
            <person name="Fan B."/>
            <person name="Jiang Y."/>
            <person name="Adhikari A."/>
            <person name="Zheng C.-J."/>
            <person name="Schuster L."/>
            <person name="Cowan T.M."/>
            <person name="Smanski M.J."/>
            <person name="Chevrette M.G."/>
            <person name="De Carvalho L.P.S."/>
            <person name="Shen B."/>
        </authorList>
    </citation>
    <scope>NUCLEOTIDE SEQUENCE [LARGE SCALE GENOMIC DNA]</scope>
    <source>
        <strain evidence="1 2">NPDC002173</strain>
    </source>
</reference>
<dbReference type="RefSeq" id="WP_387409892.1">
    <property type="nucleotide sequence ID" value="NZ_JBIASD010000004.1"/>
</dbReference>
<dbReference type="EMBL" id="JBIASD010000004">
    <property type="protein sequence ID" value="MFF3665759.1"/>
    <property type="molecule type" value="Genomic_DNA"/>
</dbReference>
<proteinExistence type="predicted"/>
<accession>A0ABW6SP12</accession>
<name>A0ABW6SP12_9ACTN</name>
<comment type="caution">
    <text evidence="1">The sequence shown here is derived from an EMBL/GenBank/DDBJ whole genome shotgun (WGS) entry which is preliminary data.</text>
</comment>
<evidence type="ECO:0000313" key="1">
    <source>
        <dbReference type="EMBL" id="MFF3665759.1"/>
    </source>
</evidence>
<organism evidence="1 2">
    <name type="scientific">Microtetraspora malaysiensis</name>
    <dbReference type="NCBI Taxonomy" id="161358"/>
    <lineage>
        <taxon>Bacteria</taxon>
        <taxon>Bacillati</taxon>
        <taxon>Actinomycetota</taxon>
        <taxon>Actinomycetes</taxon>
        <taxon>Streptosporangiales</taxon>
        <taxon>Streptosporangiaceae</taxon>
        <taxon>Microtetraspora</taxon>
    </lineage>
</organism>
<gene>
    <name evidence="1" type="ORF">ACFYXI_09200</name>
</gene>
<keyword evidence="2" id="KW-1185">Reference proteome</keyword>
<sequence length="66" mass="6124">MPVEGRGSPAAPPVGEPCGEPVGALFVVGLGEQDVGAGRGELGRQGAQGGAVGALGVALLGTGQGS</sequence>
<evidence type="ECO:0000313" key="2">
    <source>
        <dbReference type="Proteomes" id="UP001602013"/>
    </source>
</evidence>